<protein>
    <submittedName>
        <fullName evidence="1">Uncharacterized protein</fullName>
    </submittedName>
</protein>
<feature type="non-terminal residue" evidence="1">
    <location>
        <position position="27"/>
    </location>
</feature>
<gene>
    <name evidence="1" type="ORF">METZ01_LOCUS211965</name>
</gene>
<dbReference type="AlphaFoldDB" id="A0A382FAM6"/>
<reference evidence="1" key="1">
    <citation type="submission" date="2018-05" db="EMBL/GenBank/DDBJ databases">
        <authorList>
            <person name="Lanie J.A."/>
            <person name="Ng W.-L."/>
            <person name="Kazmierczak K.M."/>
            <person name="Andrzejewski T.M."/>
            <person name="Davidsen T.M."/>
            <person name="Wayne K.J."/>
            <person name="Tettelin H."/>
            <person name="Glass J.I."/>
            <person name="Rusch D."/>
            <person name="Podicherti R."/>
            <person name="Tsui H.-C.T."/>
            <person name="Winkler M.E."/>
        </authorList>
    </citation>
    <scope>NUCLEOTIDE SEQUENCE</scope>
</reference>
<proteinExistence type="predicted"/>
<evidence type="ECO:0000313" key="1">
    <source>
        <dbReference type="EMBL" id="SVB59111.1"/>
    </source>
</evidence>
<dbReference type="EMBL" id="UINC01048505">
    <property type="protein sequence ID" value="SVB59111.1"/>
    <property type="molecule type" value="Genomic_DNA"/>
</dbReference>
<name>A0A382FAM6_9ZZZZ</name>
<feature type="non-terminal residue" evidence="1">
    <location>
        <position position="1"/>
    </location>
</feature>
<sequence length="27" mass="3227">ILPRYRQTCLVRPTSISYRQCKSSRTL</sequence>
<organism evidence="1">
    <name type="scientific">marine metagenome</name>
    <dbReference type="NCBI Taxonomy" id="408172"/>
    <lineage>
        <taxon>unclassified sequences</taxon>
        <taxon>metagenomes</taxon>
        <taxon>ecological metagenomes</taxon>
    </lineage>
</organism>
<accession>A0A382FAM6</accession>